<dbReference type="InterPro" id="IPR011032">
    <property type="entry name" value="GroES-like_sf"/>
</dbReference>
<proteinExistence type="predicted"/>
<dbReference type="SUPFAM" id="SSF50129">
    <property type="entry name" value="GroES-like"/>
    <property type="match status" value="1"/>
</dbReference>
<keyword evidence="1" id="KW-0560">Oxidoreductase</keyword>
<dbReference type="AlphaFoldDB" id="T1BBU8"/>
<organism evidence="1">
    <name type="scientific">mine drainage metagenome</name>
    <dbReference type="NCBI Taxonomy" id="410659"/>
    <lineage>
        <taxon>unclassified sequences</taxon>
        <taxon>metagenomes</taxon>
        <taxon>ecological metagenomes</taxon>
    </lineage>
</organism>
<reference evidence="1" key="1">
    <citation type="submission" date="2013-08" db="EMBL/GenBank/DDBJ databases">
        <authorList>
            <person name="Mendez C."/>
            <person name="Richter M."/>
            <person name="Ferrer M."/>
            <person name="Sanchez J."/>
        </authorList>
    </citation>
    <scope>NUCLEOTIDE SEQUENCE</scope>
</reference>
<name>T1BBU8_9ZZZZ</name>
<sequence length="55" mass="5709">MRAVLKARSGPGAELATVRDPVPGPGEALLQVVAAGICGTDLHIFDWNPWAAGRV</sequence>
<dbReference type="EC" id="1.1.1.1" evidence="1"/>
<evidence type="ECO:0000313" key="1">
    <source>
        <dbReference type="EMBL" id="EQD51695.1"/>
    </source>
</evidence>
<dbReference type="EMBL" id="AUZY01007057">
    <property type="protein sequence ID" value="EQD51695.1"/>
    <property type="molecule type" value="Genomic_DNA"/>
</dbReference>
<protein>
    <submittedName>
        <fullName evidence="1">Alcohol dehydrogenase GroES-like domain protein</fullName>
        <ecNumber evidence="1">1.1.1.1</ecNumber>
    </submittedName>
</protein>
<dbReference type="GO" id="GO:0004022">
    <property type="term" value="F:alcohol dehydrogenase (NAD+) activity"/>
    <property type="evidence" value="ECO:0007669"/>
    <property type="project" value="UniProtKB-EC"/>
</dbReference>
<gene>
    <name evidence="1" type="ORF">B1B_10922</name>
</gene>
<dbReference type="Gene3D" id="3.90.180.10">
    <property type="entry name" value="Medium-chain alcohol dehydrogenases, catalytic domain"/>
    <property type="match status" value="1"/>
</dbReference>
<accession>T1BBU8</accession>
<reference evidence="1" key="2">
    <citation type="journal article" date="2014" name="ISME J.">
        <title>Microbial stratification in low pH oxic and suboxic macroscopic growths along an acid mine drainage.</title>
        <authorList>
            <person name="Mendez-Garcia C."/>
            <person name="Mesa V."/>
            <person name="Sprenger R.R."/>
            <person name="Richter M."/>
            <person name="Diez M.S."/>
            <person name="Solano J."/>
            <person name="Bargiela R."/>
            <person name="Golyshina O.V."/>
            <person name="Manteca A."/>
            <person name="Ramos J.L."/>
            <person name="Gallego J.R."/>
            <person name="Llorente I."/>
            <person name="Martins Dos Santos V.A."/>
            <person name="Jensen O.N."/>
            <person name="Pelaez A.I."/>
            <person name="Sanchez J."/>
            <person name="Ferrer M."/>
        </authorList>
    </citation>
    <scope>NUCLEOTIDE SEQUENCE</scope>
</reference>
<comment type="caution">
    <text evidence="1">The sequence shown here is derived from an EMBL/GenBank/DDBJ whole genome shotgun (WGS) entry which is preliminary data.</text>
</comment>
<feature type="non-terminal residue" evidence="1">
    <location>
        <position position="55"/>
    </location>
</feature>